<comment type="similarity">
    <text evidence="3">Belongs to the Nudix hydrolase family. NudK subfamily.</text>
</comment>
<evidence type="ECO:0000256" key="5">
    <source>
        <dbReference type="ARBA" id="ARBA00016377"/>
    </source>
</evidence>
<comment type="caution">
    <text evidence="12">The sequence shown here is derived from an EMBL/GenBank/DDBJ whole genome shotgun (WGS) entry which is preliminary data.</text>
</comment>
<dbReference type="GO" id="GO:0006753">
    <property type="term" value="P:nucleoside phosphate metabolic process"/>
    <property type="evidence" value="ECO:0007669"/>
    <property type="project" value="TreeGrafter"/>
</dbReference>
<dbReference type="InterPro" id="IPR004385">
    <property type="entry name" value="NDP_pyrophosphatase"/>
</dbReference>
<dbReference type="EMBL" id="BMES01000002">
    <property type="protein sequence ID" value="GGH25710.1"/>
    <property type="molecule type" value="Genomic_DNA"/>
</dbReference>
<keyword evidence="9" id="KW-0460">Magnesium</keyword>
<dbReference type="NCBIfam" id="TIGR00052">
    <property type="entry name" value="nudix-type nucleoside diphosphatase, YffH/AdpP family"/>
    <property type="match status" value="1"/>
</dbReference>
<protein>
    <recommendedName>
        <fullName evidence="5">GDP-mannose pyrophosphatase</fullName>
    </recommendedName>
    <alternativeName>
        <fullName evidence="7">GDP-mannose hydrolase</fullName>
    </alternativeName>
    <alternativeName>
        <fullName evidence="8">GDPMK</fullName>
    </alternativeName>
</protein>
<evidence type="ECO:0000256" key="8">
    <source>
        <dbReference type="ARBA" id="ARBA00032272"/>
    </source>
</evidence>
<feature type="binding site" evidence="9">
    <location>
        <position position="153"/>
    </location>
    <ligand>
        <name>Mg(2+)</name>
        <dbReference type="ChEBI" id="CHEBI:18420"/>
        <label>1</label>
    </ligand>
</feature>
<feature type="short sequence motif" description="Nudix box" evidence="10">
    <location>
        <begin position="86"/>
        <end position="107"/>
    </location>
</feature>
<evidence type="ECO:0000256" key="7">
    <source>
        <dbReference type="ARBA" id="ARBA00032162"/>
    </source>
</evidence>
<name>A0A917IAA5_9HYPH</name>
<feature type="binding site" evidence="9">
    <location>
        <position position="85"/>
    </location>
    <ligand>
        <name>Mg(2+)</name>
        <dbReference type="ChEBI" id="CHEBI:18420"/>
        <label>1</label>
    </ligand>
</feature>
<proteinExistence type="inferred from homology"/>
<keyword evidence="6 12" id="KW-0378">Hydrolase</keyword>
<feature type="domain" description="Nudix hydrolase" evidence="11">
    <location>
        <begin position="44"/>
        <end position="182"/>
    </location>
</feature>
<evidence type="ECO:0000256" key="10">
    <source>
        <dbReference type="PIRSR" id="PIRSR604385-3"/>
    </source>
</evidence>
<keyword evidence="13" id="KW-1185">Reference proteome</keyword>
<sequence>MNDERQRVEPAVLDSKVVHDGWSTFSIARMRLPNGAVVNREIEDHGRAVCVLPYDPERRVAILVRQFRPAPFVAGGVLSLEEAPAGLLDEDDPQDCARREAMEECGLRLGELEHVVSGWPMPGLSTEYMDFFLAPYRAKDRVSAGGGVLDEHEDITVLEAPLAELAARVARGEVTDVKTLVLILSLQARRPELFR</sequence>
<dbReference type="GO" id="GO:0019693">
    <property type="term" value="P:ribose phosphate metabolic process"/>
    <property type="evidence" value="ECO:0007669"/>
    <property type="project" value="TreeGrafter"/>
</dbReference>
<reference evidence="12" key="2">
    <citation type="submission" date="2020-09" db="EMBL/GenBank/DDBJ databases">
        <authorList>
            <person name="Sun Q."/>
            <person name="Zhou Y."/>
        </authorList>
    </citation>
    <scope>NUCLEOTIDE SEQUENCE</scope>
    <source>
        <strain evidence="12">CGMCC 1.12214</strain>
    </source>
</reference>
<dbReference type="RefSeq" id="WP_188518810.1">
    <property type="nucleotide sequence ID" value="NZ_BMES01000002.1"/>
</dbReference>
<dbReference type="PANTHER" id="PTHR11839:SF18">
    <property type="entry name" value="NUDIX HYDROLASE DOMAIN-CONTAINING PROTEIN"/>
    <property type="match status" value="1"/>
</dbReference>
<evidence type="ECO:0000256" key="2">
    <source>
        <dbReference type="ARBA" id="ARBA00001946"/>
    </source>
</evidence>
<dbReference type="InterPro" id="IPR015797">
    <property type="entry name" value="NUDIX_hydrolase-like_dom_sf"/>
</dbReference>
<dbReference type="GO" id="GO:0005829">
    <property type="term" value="C:cytosol"/>
    <property type="evidence" value="ECO:0007669"/>
    <property type="project" value="TreeGrafter"/>
</dbReference>
<evidence type="ECO:0000256" key="9">
    <source>
        <dbReference type="PIRSR" id="PIRSR604385-2"/>
    </source>
</evidence>
<dbReference type="AlphaFoldDB" id="A0A917IAA5"/>
<evidence type="ECO:0000313" key="13">
    <source>
        <dbReference type="Proteomes" id="UP000603912"/>
    </source>
</evidence>
<dbReference type="GO" id="GO:0046872">
    <property type="term" value="F:metal ion binding"/>
    <property type="evidence" value="ECO:0007669"/>
    <property type="project" value="UniProtKB-KW"/>
</dbReference>
<feature type="binding site" evidence="9">
    <location>
        <position position="100"/>
    </location>
    <ligand>
        <name>Mg(2+)</name>
        <dbReference type="ChEBI" id="CHEBI:18420"/>
        <label>2</label>
    </ligand>
</feature>
<evidence type="ECO:0000313" key="12">
    <source>
        <dbReference type="EMBL" id="GGH25710.1"/>
    </source>
</evidence>
<keyword evidence="9" id="KW-0479">Metal-binding</keyword>
<dbReference type="Pfam" id="PF00293">
    <property type="entry name" value="NUDIX"/>
    <property type="match status" value="1"/>
</dbReference>
<comment type="catalytic activity">
    <reaction evidence="1">
        <text>GDP-alpha-D-mannose + H2O = alpha-D-mannose 1-phosphate + GMP + 2 H(+)</text>
        <dbReference type="Rhea" id="RHEA:27978"/>
        <dbReference type="ChEBI" id="CHEBI:15377"/>
        <dbReference type="ChEBI" id="CHEBI:15378"/>
        <dbReference type="ChEBI" id="CHEBI:57527"/>
        <dbReference type="ChEBI" id="CHEBI:58115"/>
        <dbReference type="ChEBI" id="CHEBI:58409"/>
    </reaction>
</comment>
<dbReference type="Proteomes" id="UP000603912">
    <property type="component" value="Unassembled WGS sequence"/>
</dbReference>
<dbReference type="PANTHER" id="PTHR11839">
    <property type="entry name" value="UDP/ADP-SUGAR PYROPHOSPHATASE"/>
    <property type="match status" value="1"/>
</dbReference>
<dbReference type="CDD" id="cd24157">
    <property type="entry name" value="NUDIX_GDPMK"/>
    <property type="match status" value="1"/>
</dbReference>
<dbReference type="SUPFAM" id="SSF55811">
    <property type="entry name" value="Nudix"/>
    <property type="match status" value="1"/>
</dbReference>
<reference evidence="12" key="1">
    <citation type="journal article" date="2014" name="Int. J. Syst. Evol. Microbiol.">
        <title>Complete genome sequence of Corynebacterium casei LMG S-19264T (=DSM 44701T), isolated from a smear-ripened cheese.</title>
        <authorList>
            <consortium name="US DOE Joint Genome Institute (JGI-PGF)"/>
            <person name="Walter F."/>
            <person name="Albersmeier A."/>
            <person name="Kalinowski J."/>
            <person name="Ruckert C."/>
        </authorList>
    </citation>
    <scope>NUCLEOTIDE SEQUENCE</scope>
    <source>
        <strain evidence="12">CGMCC 1.12214</strain>
    </source>
</reference>
<comment type="cofactor">
    <cofactor evidence="2 9">
        <name>Mg(2+)</name>
        <dbReference type="ChEBI" id="CHEBI:18420"/>
    </cofactor>
</comment>
<dbReference type="PROSITE" id="PS51462">
    <property type="entry name" value="NUDIX"/>
    <property type="match status" value="1"/>
</dbReference>
<evidence type="ECO:0000259" key="11">
    <source>
        <dbReference type="PROSITE" id="PS51462"/>
    </source>
</evidence>
<evidence type="ECO:0000256" key="3">
    <source>
        <dbReference type="ARBA" id="ARBA00007275"/>
    </source>
</evidence>
<feature type="binding site" evidence="9">
    <location>
        <position position="104"/>
    </location>
    <ligand>
        <name>Mg(2+)</name>
        <dbReference type="ChEBI" id="CHEBI:18420"/>
        <label>2</label>
    </ligand>
</feature>
<evidence type="ECO:0000256" key="6">
    <source>
        <dbReference type="ARBA" id="ARBA00022801"/>
    </source>
</evidence>
<gene>
    <name evidence="12" type="ORF">GCM10007036_32990</name>
</gene>
<accession>A0A917IAA5</accession>
<organism evidence="12 13">
    <name type="scientific">Alsobacter metallidurans</name>
    <dbReference type="NCBI Taxonomy" id="340221"/>
    <lineage>
        <taxon>Bacteria</taxon>
        <taxon>Pseudomonadati</taxon>
        <taxon>Pseudomonadota</taxon>
        <taxon>Alphaproteobacteria</taxon>
        <taxon>Hyphomicrobiales</taxon>
        <taxon>Alsobacteraceae</taxon>
        <taxon>Alsobacter</taxon>
    </lineage>
</organism>
<dbReference type="GO" id="GO:0016818">
    <property type="term" value="F:hydrolase activity, acting on acid anhydrides, in phosphorus-containing anhydrides"/>
    <property type="evidence" value="ECO:0007669"/>
    <property type="project" value="InterPro"/>
</dbReference>
<dbReference type="InterPro" id="IPR000086">
    <property type="entry name" value="NUDIX_hydrolase_dom"/>
</dbReference>
<evidence type="ECO:0000256" key="4">
    <source>
        <dbReference type="ARBA" id="ARBA00011738"/>
    </source>
</evidence>
<dbReference type="Gene3D" id="3.90.79.10">
    <property type="entry name" value="Nucleoside Triphosphate Pyrophosphohydrolase"/>
    <property type="match status" value="1"/>
</dbReference>
<comment type="subunit">
    <text evidence="4">Homodimer.</text>
</comment>
<evidence type="ECO:0000256" key="1">
    <source>
        <dbReference type="ARBA" id="ARBA00000847"/>
    </source>
</evidence>